<name>A0A9P0E402_DIABA</name>
<evidence type="ECO:0000256" key="1">
    <source>
        <dbReference type="ARBA" id="ARBA00004613"/>
    </source>
</evidence>
<dbReference type="Gene3D" id="2.120.10.30">
    <property type="entry name" value="TolB, C-terminal domain"/>
    <property type="match status" value="1"/>
</dbReference>
<evidence type="ECO:0000256" key="6">
    <source>
        <dbReference type="SAM" id="SignalP"/>
    </source>
</evidence>
<dbReference type="Proteomes" id="UP001153709">
    <property type="component" value="Chromosome 4"/>
</dbReference>
<comment type="similarity">
    <text evidence="2">Belongs to the major royal jelly protein family.</text>
</comment>
<evidence type="ECO:0000256" key="4">
    <source>
        <dbReference type="ARBA" id="ARBA00022729"/>
    </source>
</evidence>
<comment type="subcellular location">
    <subcellularLocation>
        <location evidence="1">Secreted</location>
    </subcellularLocation>
</comment>
<dbReference type="InterPro" id="IPR011042">
    <property type="entry name" value="6-blade_b-propeller_TolB-like"/>
</dbReference>
<accession>A0A9P0E402</accession>
<evidence type="ECO:0000256" key="3">
    <source>
        <dbReference type="ARBA" id="ARBA00022525"/>
    </source>
</evidence>
<proteinExistence type="inferred from homology"/>
<keyword evidence="4 6" id="KW-0732">Signal</keyword>
<dbReference type="EMBL" id="OU898279">
    <property type="protein sequence ID" value="CAH1277856.1"/>
    <property type="molecule type" value="Genomic_DNA"/>
</dbReference>
<dbReference type="AlphaFoldDB" id="A0A9P0E402"/>
<dbReference type="FunFam" id="2.120.10.30:FF:000045">
    <property type="entry name" value="Blast:Protein yellow"/>
    <property type="match status" value="1"/>
</dbReference>
<evidence type="ECO:0000256" key="2">
    <source>
        <dbReference type="ARBA" id="ARBA00009127"/>
    </source>
</evidence>
<evidence type="ECO:0000313" key="7">
    <source>
        <dbReference type="EMBL" id="CAH1277856.1"/>
    </source>
</evidence>
<keyword evidence="5" id="KW-0325">Glycoprotein</keyword>
<organism evidence="7 8">
    <name type="scientific">Diabrotica balteata</name>
    <name type="common">Banded cucumber beetle</name>
    <dbReference type="NCBI Taxonomy" id="107213"/>
    <lineage>
        <taxon>Eukaryota</taxon>
        <taxon>Metazoa</taxon>
        <taxon>Ecdysozoa</taxon>
        <taxon>Arthropoda</taxon>
        <taxon>Hexapoda</taxon>
        <taxon>Insecta</taxon>
        <taxon>Pterygota</taxon>
        <taxon>Neoptera</taxon>
        <taxon>Endopterygota</taxon>
        <taxon>Coleoptera</taxon>
        <taxon>Polyphaga</taxon>
        <taxon>Cucujiformia</taxon>
        <taxon>Chrysomeloidea</taxon>
        <taxon>Chrysomelidae</taxon>
        <taxon>Galerucinae</taxon>
        <taxon>Diabroticina</taxon>
        <taxon>Diabroticites</taxon>
        <taxon>Diabrotica</taxon>
    </lineage>
</organism>
<dbReference type="PANTHER" id="PTHR10009:SF7">
    <property type="entry name" value="GH10609P-RELATED"/>
    <property type="match status" value="1"/>
</dbReference>
<dbReference type="PRINTS" id="PR01366">
    <property type="entry name" value="ROYALJELLY"/>
</dbReference>
<dbReference type="Pfam" id="PF03022">
    <property type="entry name" value="MRJP"/>
    <property type="match status" value="1"/>
</dbReference>
<dbReference type="OrthoDB" id="8184345at2759"/>
<keyword evidence="3" id="KW-0964">Secreted</keyword>
<keyword evidence="8" id="KW-1185">Reference proteome</keyword>
<dbReference type="PANTHER" id="PTHR10009">
    <property type="entry name" value="PROTEIN YELLOW-RELATED"/>
    <property type="match status" value="1"/>
</dbReference>
<gene>
    <name evidence="7" type="ORF">DIABBA_LOCUS6046</name>
</gene>
<evidence type="ECO:0000256" key="5">
    <source>
        <dbReference type="ARBA" id="ARBA00023180"/>
    </source>
</evidence>
<dbReference type="InterPro" id="IPR017996">
    <property type="entry name" value="MRJP/yellow-related"/>
</dbReference>
<dbReference type="GO" id="GO:0005576">
    <property type="term" value="C:extracellular region"/>
    <property type="evidence" value="ECO:0007669"/>
    <property type="project" value="UniProtKB-SubCell"/>
</dbReference>
<protein>
    <submittedName>
        <fullName evidence="7">Uncharacterized protein</fullName>
    </submittedName>
</protein>
<feature type="signal peptide" evidence="6">
    <location>
        <begin position="1"/>
        <end position="21"/>
    </location>
</feature>
<sequence>MTTQRLLCLLLTICLSQKISGAGSPSLSNKFRIWYQFKQLDFEYKSAAERKADINAGVFIPGKPAPIDTDVYYPARENPVVFVTIPRFQDGIPATLGTIVLDKNGNPIIRPYPDWSWHKKPKDCNPSRIVSVYRVMIDECNRLWVLDSGKLGDQVDCNPQLLAFDLRTNRLISKYEIPKDQWTINSTFVTPIVDIISRENFCEDTYVYMADCIWDNPSIVVYNHLNRDSWIVQDETMKPDPKFEKFTIDGKSFDLLDGILGMSITPFVPGLGRRLFYHAMSSDREHYIKTSDLKNRYLWELKRRFPTLFKTYVGTRKTQSAAEAIDSTGVQYFGLMKNIEVACFVTKGEYGIPGNYTDIVANNQQTLQFIGGMKVKNNPHNGDEELIIITSRFQRVITNTVKSGEINFRIQTASTSDLKAGTKCDQHNSEDYGDTQLQSSTSHFYFFLYFH</sequence>
<evidence type="ECO:0000313" key="8">
    <source>
        <dbReference type="Proteomes" id="UP001153709"/>
    </source>
</evidence>
<feature type="chain" id="PRO_5040191933" evidence="6">
    <location>
        <begin position="22"/>
        <end position="451"/>
    </location>
</feature>
<reference evidence="7" key="1">
    <citation type="submission" date="2022-01" db="EMBL/GenBank/DDBJ databases">
        <authorList>
            <person name="King R."/>
        </authorList>
    </citation>
    <scope>NUCLEOTIDE SEQUENCE</scope>
</reference>